<dbReference type="InterPro" id="IPR003767">
    <property type="entry name" value="Malate/L-lactate_DH-like"/>
</dbReference>
<proteinExistence type="inferred from homology"/>
<name>A0ABW8L1B5_9GAMM</name>
<dbReference type="Proteomes" id="UP001620262">
    <property type="component" value="Unassembled WGS sequence"/>
</dbReference>
<protein>
    <submittedName>
        <fullName evidence="3">Ldh family oxidoreductase</fullName>
    </submittedName>
</protein>
<evidence type="ECO:0000313" key="4">
    <source>
        <dbReference type="Proteomes" id="UP001620262"/>
    </source>
</evidence>
<dbReference type="Gene3D" id="3.30.1370.60">
    <property type="entry name" value="Hypothetical oxidoreductase yiak, domain 2"/>
    <property type="match status" value="1"/>
</dbReference>
<gene>
    <name evidence="3" type="ORF">ACI2JU_18430</name>
</gene>
<dbReference type="InterPro" id="IPR036111">
    <property type="entry name" value="Mal/L-sulfo/L-lacto_DH-like_sf"/>
</dbReference>
<dbReference type="EMBL" id="JBJDOT010000031">
    <property type="protein sequence ID" value="MFK3865829.1"/>
    <property type="molecule type" value="Genomic_DNA"/>
</dbReference>
<evidence type="ECO:0000313" key="3">
    <source>
        <dbReference type="EMBL" id="MFK3865829.1"/>
    </source>
</evidence>
<dbReference type="InterPro" id="IPR043143">
    <property type="entry name" value="Mal/L-sulf/L-lact_DH-like_NADP"/>
</dbReference>
<dbReference type="InterPro" id="IPR043144">
    <property type="entry name" value="Mal/L-sulf/L-lact_DH-like_ah"/>
</dbReference>
<dbReference type="PANTHER" id="PTHR11091:SF0">
    <property type="entry name" value="MALATE DEHYDROGENASE"/>
    <property type="match status" value="1"/>
</dbReference>
<sequence length="328" mass="35550">MSQLTHISASDVSNLMEQELLKLGLSDHDAALISYMLTDTSLEGTDTHGIRLFPTYINEFVGGRANIKPNIHFMHETPVGGIVDADHANGLVASSWAMEQAIAKAKQNWLGMVVVGNSNHFGAAVNFTKMAAQDDLLGICLTNSDALVSIGDGLEAFLGTNPIAFSAPSKTGLFSADLATSQVSFSKIKQMLAANETIPDSWANIEQTSGSKHLKALQPLGGYKGQALGFLVQIMTALLANMPLDHQLSHLYEAPYDEPRKVSHFFLAINPKMFIGLEQFKHNVSLLAAEAKKVGPDVILPGELESKTKLQRLHTGIPIEPWLWDHIA</sequence>
<keyword evidence="4" id="KW-1185">Reference proteome</keyword>
<dbReference type="RefSeq" id="WP_404676141.1">
    <property type="nucleotide sequence ID" value="NZ_JBJDOT010000031.1"/>
</dbReference>
<accession>A0ABW8L1B5</accession>
<evidence type="ECO:0000256" key="2">
    <source>
        <dbReference type="ARBA" id="ARBA00023002"/>
    </source>
</evidence>
<dbReference type="Gene3D" id="1.10.1530.10">
    <property type="match status" value="1"/>
</dbReference>
<dbReference type="Pfam" id="PF02615">
    <property type="entry name" value="Ldh_2"/>
    <property type="match status" value="1"/>
</dbReference>
<reference evidence="3 4" key="1">
    <citation type="submission" date="2024-11" db="EMBL/GenBank/DDBJ databases">
        <title>The Natural Products Discovery Center: Release of the First 8490 Sequenced Strains for Exploring Actinobacteria Biosynthetic Diversity.</title>
        <authorList>
            <person name="Kalkreuter E."/>
            <person name="Kautsar S.A."/>
            <person name="Yang D."/>
            <person name="Bader C.D."/>
            <person name="Teijaro C.N."/>
            <person name="Fluegel L."/>
            <person name="Davis C.M."/>
            <person name="Simpson J.R."/>
            <person name="Lauterbach L."/>
            <person name="Steele A.D."/>
            <person name="Gui C."/>
            <person name="Meng S."/>
            <person name="Li G."/>
            <person name="Viehrig K."/>
            <person name="Ye F."/>
            <person name="Su P."/>
            <person name="Kiefer A.F."/>
            <person name="Nichols A."/>
            <person name="Cepeda A.J."/>
            <person name="Yan W."/>
            <person name="Fan B."/>
            <person name="Jiang Y."/>
            <person name="Adhikari A."/>
            <person name="Zheng C.-J."/>
            <person name="Schuster L."/>
            <person name="Cowan T.M."/>
            <person name="Smanski M.J."/>
            <person name="Chevrette M.G."/>
            <person name="De Carvalho L.P.S."/>
            <person name="Shen B."/>
        </authorList>
    </citation>
    <scope>NUCLEOTIDE SEQUENCE [LARGE SCALE GENOMIC DNA]</scope>
    <source>
        <strain evidence="3 4">NPDC078403</strain>
    </source>
</reference>
<evidence type="ECO:0000256" key="1">
    <source>
        <dbReference type="ARBA" id="ARBA00006056"/>
    </source>
</evidence>
<dbReference type="SUPFAM" id="SSF89733">
    <property type="entry name" value="L-sulfolactate dehydrogenase-like"/>
    <property type="match status" value="1"/>
</dbReference>
<comment type="caution">
    <text evidence="3">The sequence shown here is derived from an EMBL/GenBank/DDBJ whole genome shotgun (WGS) entry which is preliminary data.</text>
</comment>
<dbReference type="PANTHER" id="PTHR11091">
    <property type="entry name" value="OXIDOREDUCTASE-RELATED"/>
    <property type="match status" value="1"/>
</dbReference>
<comment type="similarity">
    <text evidence="1">Belongs to the LDH2/MDH2 oxidoreductase family.</text>
</comment>
<organism evidence="3 4">
    <name type="scientific">Pseudoalteromonas rhizosphaerae</name>
    <dbReference type="NCBI Taxonomy" id="2518973"/>
    <lineage>
        <taxon>Bacteria</taxon>
        <taxon>Pseudomonadati</taxon>
        <taxon>Pseudomonadota</taxon>
        <taxon>Gammaproteobacteria</taxon>
        <taxon>Alteromonadales</taxon>
        <taxon>Pseudoalteromonadaceae</taxon>
        <taxon>Pseudoalteromonas</taxon>
    </lineage>
</organism>
<keyword evidence="2" id="KW-0560">Oxidoreductase</keyword>